<dbReference type="EMBL" id="JAPFFF010000007">
    <property type="protein sequence ID" value="KAK8886177.1"/>
    <property type="molecule type" value="Genomic_DNA"/>
</dbReference>
<dbReference type="Proteomes" id="UP001470230">
    <property type="component" value="Unassembled WGS sequence"/>
</dbReference>
<evidence type="ECO:0008006" key="4">
    <source>
        <dbReference type="Google" id="ProtNLM"/>
    </source>
</evidence>
<proteinExistence type="predicted"/>
<protein>
    <recommendedName>
        <fullName evidence="4">I/LWEQ domain-containing protein</fullName>
    </recommendedName>
</protein>
<organism evidence="2 3">
    <name type="scientific">Tritrichomonas musculus</name>
    <dbReference type="NCBI Taxonomy" id="1915356"/>
    <lineage>
        <taxon>Eukaryota</taxon>
        <taxon>Metamonada</taxon>
        <taxon>Parabasalia</taxon>
        <taxon>Tritrichomonadida</taxon>
        <taxon>Tritrichomonadidae</taxon>
        <taxon>Tritrichomonas</taxon>
    </lineage>
</organism>
<reference evidence="2 3" key="1">
    <citation type="submission" date="2024-04" db="EMBL/GenBank/DDBJ databases">
        <title>Tritrichomonas musculus Genome.</title>
        <authorList>
            <person name="Alves-Ferreira E."/>
            <person name="Grigg M."/>
            <person name="Lorenzi H."/>
            <person name="Galac M."/>
        </authorList>
    </citation>
    <scope>NUCLEOTIDE SEQUENCE [LARGE SCALE GENOMIC DNA]</scope>
    <source>
        <strain evidence="2 3">EAF2021</strain>
    </source>
</reference>
<gene>
    <name evidence="2" type="ORF">M9Y10_041637</name>
</gene>
<sequence length="196" mass="21284">MKSKASQDPMSSISSFIQQIKETEAAVREENDRIKQLVAIQDALIKKQRNILIEVAKTSSELLEVESQRSKLKQTLSSQKSKLLVSAGESAEANSIVEQTLSDPNSISSVSNTESGAAALKAIELIQKSIFTVTEEALKSEELTAPSDSIQTLVSSVNDIIQRTIKLGHAKETAEDTVRRQSFVISSLVGPSPEEN</sequence>
<keyword evidence="1" id="KW-0175">Coiled coil</keyword>
<name>A0ABR2K4Z5_9EUKA</name>
<feature type="coiled-coil region" evidence="1">
    <location>
        <begin position="13"/>
        <end position="40"/>
    </location>
</feature>
<evidence type="ECO:0000313" key="2">
    <source>
        <dbReference type="EMBL" id="KAK8886177.1"/>
    </source>
</evidence>
<accession>A0ABR2K4Z5</accession>
<keyword evidence="3" id="KW-1185">Reference proteome</keyword>
<evidence type="ECO:0000313" key="3">
    <source>
        <dbReference type="Proteomes" id="UP001470230"/>
    </source>
</evidence>
<comment type="caution">
    <text evidence="2">The sequence shown here is derived from an EMBL/GenBank/DDBJ whole genome shotgun (WGS) entry which is preliminary data.</text>
</comment>
<evidence type="ECO:0000256" key="1">
    <source>
        <dbReference type="SAM" id="Coils"/>
    </source>
</evidence>